<evidence type="ECO:0000313" key="3">
    <source>
        <dbReference type="Proteomes" id="UP001159363"/>
    </source>
</evidence>
<gene>
    <name evidence="2" type="ORF">PR048_003622</name>
</gene>
<dbReference type="InterPro" id="IPR029526">
    <property type="entry name" value="PGBD"/>
</dbReference>
<feature type="domain" description="PiggyBac transposable element-derived protein" evidence="1">
    <location>
        <begin position="80"/>
        <end position="151"/>
    </location>
</feature>
<organism evidence="2 3">
    <name type="scientific">Dryococelus australis</name>
    <dbReference type="NCBI Taxonomy" id="614101"/>
    <lineage>
        <taxon>Eukaryota</taxon>
        <taxon>Metazoa</taxon>
        <taxon>Ecdysozoa</taxon>
        <taxon>Arthropoda</taxon>
        <taxon>Hexapoda</taxon>
        <taxon>Insecta</taxon>
        <taxon>Pterygota</taxon>
        <taxon>Neoptera</taxon>
        <taxon>Polyneoptera</taxon>
        <taxon>Phasmatodea</taxon>
        <taxon>Verophasmatodea</taxon>
        <taxon>Anareolatae</taxon>
        <taxon>Phasmatidae</taxon>
        <taxon>Eurycanthinae</taxon>
        <taxon>Dryococelus</taxon>
    </lineage>
</organism>
<feature type="domain" description="PiggyBac transposable element-derived protein" evidence="1">
    <location>
        <begin position="153"/>
        <end position="238"/>
    </location>
</feature>
<dbReference type="EMBL" id="JARBHB010000001">
    <property type="protein sequence ID" value="KAJ8898262.1"/>
    <property type="molecule type" value="Genomic_DNA"/>
</dbReference>
<evidence type="ECO:0000259" key="1">
    <source>
        <dbReference type="Pfam" id="PF13843"/>
    </source>
</evidence>
<dbReference type="PANTHER" id="PTHR46599">
    <property type="entry name" value="PIGGYBAC TRANSPOSABLE ELEMENT-DERIVED PROTEIN 4"/>
    <property type="match status" value="1"/>
</dbReference>
<dbReference type="Proteomes" id="UP001159363">
    <property type="component" value="Chromosome 1"/>
</dbReference>
<comment type="caution">
    <text evidence="2">The sequence shown here is derived from an EMBL/GenBank/DDBJ whole genome shotgun (WGS) entry which is preliminary data.</text>
</comment>
<name>A0ABQ9INN9_9NEOP</name>
<proteinExistence type="predicted"/>
<protein>
    <recommendedName>
        <fullName evidence="1">PiggyBac transposable element-derived protein domain-containing protein</fullName>
    </recommendedName>
</protein>
<feature type="non-terminal residue" evidence="2">
    <location>
        <position position="375"/>
    </location>
</feature>
<dbReference type="PANTHER" id="PTHR46599:SF3">
    <property type="entry name" value="PIGGYBAC TRANSPOSABLE ELEMENT-DERIVED PROTEIN 4"/>
    <property type="match status" value="1"/>
</dbReference>
<keyword evidence="3" id="KW-1185">Reference proteome</keyword>
<evidence type="ECO:0000313" key="2">
    <source>
        <dbReference type="EMBL" id="KAJ8898262.1"/>
    </source>
</evidence>
<accession>A0ABQ9INN9</accession>
<sequence length="375" mass="43082">MMRYFEMLTSESSSNEDEMACDNIRLVAANQSCAADNETDNSSSESGKDNTAVYTSCGDVVDWIWEKTLIEPMCHPFTVDNETLDPADPLRKIRPISMASDSFRAVYTPSGSVCIDESLMKCRGRLYFVQYNKSKRARFGIKFYKLCDSTNSTAILTEMMQKCDLLNKGYSLYIDNWYSSLDLFHRLFSAGTNVCGTVRTNRKHMPKELAKEKLKVGEAVAYSSTNITAMKWKDKREAYKKIFFYVVGMMLLNSYVLYKKLHGKKDRTSLVFKQKLAELLESYFKEDVVKRRSATPGDLPPRLSGRHLPEKLAPSAAKGAKFAKCCVVCLEKKQRRESTWKFDSCNFALCIEHFKPYHTLKNYYRQPREILLVLL</sequence>
<reference evidence="2 3" key="1">
    <citation type="submission" date="2023-02" db="EMBL/GenBank/DDBJ databases">
        <title>LHISI_Scaffold_Assembly.</title>
        <authorList>
            <person name="Stuart O.P."/>
            <person name="Cleave R."/>
            <person name="Magrath M.J.L."/>
            <person name="Mikheyev A.S."/>
        </authorList>
    </citation>
    <scope>NUCLEOTIDE SEQUENCE [LARGE SCALE GENOMIC DNA]</scope>
    <source>
        <strain evidence="2">Daus_M_001</strain>
        <tissue evidence="2">Leg muscle</tissue>
    </source>
</reference>
<dbReference type="Pfam" id="PF13843">
    <property type="entry name" value="DDE_Tnp_1_7"/>
    <property type="match status" value="2"/>
</dbReference>